<dbReference type="Proteomes" id="UP000238274">
    <property type="component" value="Unassembled WGS sequence"/>
</dbReference>
<evidence type="ECO:0000256" key="1">
    <source>
        <dbReference type="SAM" id="MobiDB-lite"/>
    </source>
</evidence>
<evidence type="ECO:0000313" key="3">
    <source>
        <dbReference type="Proteomes" id="UP000238274"/>
    </source>
</evidence>
<dbReference type="VEuPathDB" id="FungiDB:PSHT_10898"/>
<feature type="region of interest" description="Disordered" evidence="1">
    <location>
        <begin position="1"/>
        <end position="20"/>
    </location>
</feature>
<reference evidence="3" key="2">
    <citation type="journal article" date="2018" name="BMC Genomics">
        <title>Genomic insights into host adaptation between the wheat stripe rust pathogen (Puccinia striiformis f. sp. tritici) and the barley stripe rust pathogen (Puccinia striiformis f. sp. hordei).</title>
        <authorList>
            <person name="Xia C."/>
            <person name="Wang M."/>
            <person name="Yin C."/>
            <person name="Cornejo O.E."/>
            <person name="Hulbert S.H."/>
            <person name="Chen X."/>
        </authorList>
    </citation>
    <scope>NUCLEOTIDE SEQUENCE [LARGE SCALE GENOMIC DNA]</scope>
    <source>
        <strain evidence="3">93TX-2</strain>
    </source>
</reference>
<sequence length="71" mass="8579">MERGNQKEMRRTHQRVHTEDDFQVEELLSAPEKVRRKDSAHEEILGSEGGFHRTWSNMGMKRRVKCRNRVW</sequence>
<dbReference type="AlphaFoldDB" id="A0A2S4V6Q2"/>
<accession>A0A2S4V6Q2</accession>
<protein>
    <submittedName>
        <fullName evidence="2">Uncharacterized protein</fullName>
    </submittedName>
</protein>
<evidence type="ECO:0000313" key="2">
    <source>
        <dbReference type="EMBL" id="POW05184.1"/>
    </source>
</evidence>
<reference evidence="2 3" key="1">
    <citation type="submission" date="2017-12" db="EMBL/GenBank/DDBJ databases">
        <title>Gene loss provides genomic basis for host adaptation in cereal stripe rust fungi.</title>
        <authorList>
            <person name="Xia C."/>
        </authorList>
    </citation>
    <scope>NUCLEOTIDE SEQUENCE [LARGE SCALE GENOMIC DNA]</scope>
    <source>
        <strain evidence="2 3">93TX-2</strain>
    </source>
</reference>
<proteinExistence type="predicted"/>
<dbReference type="EMBL" id="PKSM01000174">
    <property type="protein sequence ID" value="POW05184.1"/>
    <property type="molecule type" value="Genomic_DNA"/>
</dbReference>
<gene>
    <name evidence="2" type="ORF">PSHT_10898</name>
</gene>
<comment type="caution">
    <text evidence="2">The sequence shown here is derived from an EMBL/GenBank/DDBJ whole genome shotgun (WGS) entry which is preliminary data.</text>
</comment>
<name>A0A2S4V6Q2_9BASI</name>
<keyword evidence="3" id="KW-1185">Reference proteome</keyword>
<reference evidence="3" key="3">
    <citation type="journal article" date="2018" name="Mol. Plant Microbe Interact.">
        <title>Genome sequence resources for the wheat stripe rust pathogen (Puccinia striiformis f. sp. tritici) and the barley stripe rust pathogen (Puccinia striiformis f. sp. hordei).</title>
        <authorList>
            <person name="Xia C."/>
            <person name="Wang M."/>
            <person name="Yin C."/>
            <person name="Cornejo O.E."/>
            <person name="Hulbert S.H."/>
            <person name="Chen X."/>
        </authorList>
    </citation>
    <scope>NUCLEOTIDE SEQUENCE [LARGE SCALE GENOMIC DNA]</scope>
    <source>
        <strain evidence="3">93TX-2</strain>
    </source>
</reference>
<organism evidence="2 3">
    <name type="scientific">Puccinia striiformis</name>
    <dbReference type="NCBI Taxonomy" id="27350"/>
    <lineage>
        <taxon>Eukaryota</taxon>
        <taxon>Fungi</taxon>
        <taxon>Dikarya</taxon>
        <taxon>Basidiomycota</taxon>
        <taxon>Pucciniomycotina</taxon>
        <taxon>Pucciniomycetes</taxon>
        <taxon>Pucciniales</taxon>
        <taxon>Pucciniaceae</taxon>
        <taxon>Puccinia</taxon>
    </lineage>
</organism>
<dbReference type="VEuPathDB" id="FungiDB:PSTT_06577"/>